<dbReference type="PATRIC" id="fig|216942.3.peg.252"/>
<evidence type="ECO:0000259" key="1">
    <source>
        <dbReference type="SMART" id="SM00842"/>
    </source>
</evidence>
<dbReference type="RefSeq" id="WP_075058004.1">
    <property type="nucleotide sequence ID" value="NZ_CP012357.1"/>
</dbReference>
<accession>A0A0K1W0Q6</accession>
<dbReference type="AlphaFoldDB" id="A0A0K1W0Q6"/>
<sequence>MYKEVYGVIEITQNEIKFAVGVFRDNRGLKVIFKERIKGNWLTEDDEIIDVNRVSQRLKKLINSYNISFRDKIKRVSVIFPSKTLQIKDSTSNVFLNHPENIVRHEHINNLYRDANRINFDDRNVVINIKPYLFYLNNQIQTGVVPLNATNVSSITMMAKIYTVSKKVHNSFVELLKNLEVEKLIFSTDVYSIARQINSEISFKENFVTINWGWNTVDIGYFCKEALVKKESINSGIKNIIDSLSKRINSKFEVANKYIFKLLDFSTNNNSDSTIYRKYVNSEKRLSELTAEQIKNAVLEEINWIIDKADSCIEKEFKESKNFKIHHVGKMTEIAGFEKILQRSKFKSISSVYYSLVTGASEIWLTSICGMIKLSRINNKNSSEILTSNDCIKKQNHMGIKYPSPSLNPNYHDYNQLNRGTLDPRALNQAQRSIVNRNINNMNTRPFNNGVHMQKNLQNNLNFQQNNNNLVQNNHSWQNYNHYQNDSSFKNNNGQIGNGFLENEQKNR</sequence>
<dbReference type="EMBL" id="CP012357">
    <property type="protein sequence ID" value="AKX33905.1"/>
    <property type="molecule type" value="Genomic_DNA"/>
</dbReference>
<evidence type="ECO:0000313" key="2">
    <source>
        <dbReference type="EMBL" id="AKX33905.1"/>
    </source>
</evidence>
<dbReference type="Proteomes" id="UP000067476">
    <property type="component" value="Chromosome"/>
</dbReference>
<organism evidence="2 3">
    <name type="scientific">Spiroplasma litorale</name>
    <dbReference type="NCBI Taxonomy" id="216942"/>
    <lineage>
        <taxon>Bacteria</taxon>
        <taxon>Bacillati</taxon>
        <taxon>Mycoplasmatota</taxon>
        <taxon>Mollicutes</taxon>
        <taxon>Entomoplasmatales</taxon>
        <taxon>Spiroplasmataceae</taxon>
        <taxon>Spiroplasma</taxon>
    </lineage>
</organism>
<keyword evidence="3" id="KW-1185">Reference proteome</keyword>
<dbReference type="KEGG" id="sll:SLITO_v1c02500"/>
<dbReference type="InterPro" id="IPR003494">
    <property type="entry name" value="SHS2_FtsA"/>
</dbReference>
<dbReference type="OrthoDB" id="387486at2"/>
<dbReference type="Gene3D" id="3.30.420.40">
    <property type="match status" value="1"/>
</dbReference>
<protein>
    <submittedName>
        <fullName evidence="2">Cell division protein FtsA</fullName>
    </submittedName>
</protein>
<dbReference type="STRING" id="216942.SLITO_v1c02500"/>
<keyword evidence="2" id="KW-0132">Cell division</keyword>
<evidence type="ECO:0000313" key="3">
    <source>
        <dbReference type="Proteomes" id="UP000067476"/>
    </source>
</evidence>
<feature type="domain" description="SHS2" evidence="1">
    <location>
        <begin position="6"/>
        <end position="188"/>
    </location>
</feature>
<name>A0A0K1W0Q6_9MOLU</name>
<dbReference type="SMART" id="SM00842">
    <property type="entry name" value="FtsA"/>
    <property type="match status" value="1"/>
</dbReference>
<gene>
    <name evidence="2" type="primary">ftsA</name>
    <name evidence="2" type="ORF">SLITO_v1c02500</name>
</gene>
<reference evidence="2 3" key="1">
    <citation type="journal article" date="2015" name="Genome Announc.">
        <title>Complete Genome Sequence of Spiroplasma litorale TN-1T (DSM 21781), a Bacterium Isolated from a Green-Eyed Horsefly (Tabanus nigrovittatus).</title>
        <authorList>
            <person name="Lo W.S."/>
            <person name="Lai Y.C."/>
            <person name="Lien Y.W."/>
            <person name="Wang T.H."/>
            <person name="Kuo C.H."/>
        </authorList>
    </citation>
    <scope>NUCLEOTIDE SEQUENCE [LARGE SCALE GENOMIC DNA]</scope>
    <source>
        <strain evidence="2 3">TN-1</strain>
    </source>
</reference>
<keyword evidence="2" id="KW-0131">Cell cycle</keyword>
<proteinExistence type="predicted"/>
<dbReference type="GO" id="GO:0051301">
    <property type="term" value="P:cell division"/>
    <property type="evidence" value="ECO:0007669"/>
    <property type="project" value="UniProtKB-KW"/>
</dbReference>